<protein>
    <submittedName>
        <fullName evidence="1">Uncharacterized protein</fullName>
    </submittedName>
</protein>
<reference evidence="1" key="1">
    <citation type="submission" date="2019-04" db="EMBL/GenBank/DDBJ databases">
        <title>Friends and foes A comparative genomics study of 23 Aspergillus species from section Flavi.</title>
        <authorList>
            <consortium name="DOE Joint Genome Institute"/>
            <person name="Kjaerbolling I."/>
            <person name="Vesth T."/>
            <person name="Frisvad J.C."/>
            <person name="Nybo J.L."/>
            <person name="Theobald S."/>
            <person name="Kildgaard S."/>
            <person name="Isbrandt T."/>
            <person name="Kuo A."/>
            <person name="Sato A."/>
            <person name="Lyhne E.K."/>
            <person name="Kogle M.E."/>
            <person name="Wiebenga A."/>
            <person name="Kun R.S."/>
            <person name="Lubbers R.J."/>
            <person name="Makela M.R."/>
            <person name="Barry K."/>
            <person name="Chovatia M."/>
            <person name="Clum A."/>
            <person name="Daum C."/>
            <person name="Haridas S."/>
            <person name="He G."/>
            <person name="LaButti K."/>
            <person name="Lipzen A."/>
            <person name="Mondo S."/>
            <person name="Riley R."/>
            <person name="Salamov A."/>
            <person name="Simmons B.A."/>
            <person name="Magnuson J.K."/>
            <person name="Henrissat B."/>
            <person name="Mortensen U.H."/>
            <person name="Larsen T.O."/>
            <person name="Devries R.P."/>
            <person name="Grigoriev I.V."/>
            <person name="Machida M."/>
            <person name="Baker S.E."/>
            <person name="Andersen M.R."/>
        </authorList>
    </citation>
    <scope>NUCLEOTIDE SEQUENCE</scope>
    <source>
        <strain evidence="1">CBS 117612</strain>
    </source>
</reference>
<sequence>MYYYTSSPEAQAYVLKIGGPTNVSERDSERQTCKRIIHASYEPLRYLPRHRHAKNHVFESVTGRLQDNCSRPYH</sequence>
<accession>A0A5N6YE65</accession>
<dbReference type="AlphaFoldDB" id="A0A5N6YE65"/>
<dbReference type="Proteomes" id="UP000325558">
    <property type="component" value="Unassembled WGS sequence"/>
</dbReference>
<proteinExistence type="predicted"/>
<organism evidence="1">
    <name type="scientific">Aspergillus arachidicola</name>
    <dbReference type="NCBI Taxonomy" id="656916"/>
    <lineage>
        <taxon>Eukaryota</taxon>
        <taxon>Fungi</taxon>
        <taxon>Dikarya</taxon>
        <taxon>Ascomycota</taxon>
        <taxon>Pezizomycotina</taxon>
        <taxon>Eurotiomycetes</taxon>
        <taxon>Eurotiomycetidae</taxon>
        <taxon>Eurotiales</taxon>
        <taxon>Aspergillaceae</taxon>
        <taxon>Aspergillus</taxon>
        <taxon>Aspergillus subgen. Circumdati</taxon>
    </lineage>
</organism>
<evidence type="ECO:0000313" key="1">
    <source>
        <dbReference type="EMBL" id="KAE8343767.1"/>
    </source>
</evidence>
<dbReference type="EMBL" id="ML737127">
    <property type="protein sequence ID" value="KAE8343767.1"/>
    <property type="molecule type" value="Genomic_DNA"/>
</dbReference>
<name>A0A5N6YE65_9EURO</name>
<gene>
    <name evidence="1" type="ORF">BDV24DRAFT_25379</name>
</gene>